<dbReference type="Pfam" id="PF01917">
    <property type="entry name" value="Flagellin_arch-type"/>
    <property type="match status" value="1"/>
</dbReference>
<protein>
    <recommendedName>
        <fullName evidence="4">Flagellin</fullName>
    </recommendedName>
</protein>
<dbReference type="GO" id="GO:0005198">
    <property type="term" value="F:structural molecule activity"/>
    <property type="evidence" value="ECO:0007669"/>
    <property type="project" value="InterPro"/>
</dbReference>
<evidence type="ECO:0000313" key="7">
    <source>
        <dbReference type="Proteomes" id="UP000027153"/>
    </source>
</evidence>
<dbReference type="EMBL" id="JMIY01000007">
    <property type="protein sequence ID" value="KCZ71137.1"/>
    <property type="molecule type" value="Genomic_DNA"/>
</dbReference>
<dbReference type="PANTHER" id="PTHR35903:SF1">
    <property type="entry name" value="FLAGELLIN B1"/>
    <property type="match status" value="1"/>
</dbReference>
<keyword evidence="5" id="KW-0812">Transmembrane</keyword>
<keyword evidence="6" id="KW-0282">Flagellum</keyword>
<sequence>MKANIIRNNKADVGIGTLIIFIAMVLVAAVAAAVLIQTSGVLQQKAQTTGKEATAEVSSNIKIDSVVGNLNSTGNIEILNVTVSLSAGGTDIDMDKIIVRYVNETTSRTLNHSGTASTTAFSYSEERYVSGINDKVLQPGDLGVITIDLNATGQALEVRKKGTITIIPETGTPVLKDIVAPATFGTKTMIQLFP</sequence>
<dbReference type="AlphaFoldDB" id="A0A062V176"/>
<dbReference type="Proteomes" id="UP000027153">
    <property type="component" value="Unassembled WGS sequence"/>
</dbReference>
<dbReference type="GO" id="GO:0097588">
    <property type="term" value="P:archaeal or bacterial-type flagellum-dependent cell motility"/>
    <property type="evidence" value="ECO:0007669"/>
    <property type="project" value="InterPro"/>
</dbReference>
<keyword evidence="5" id="KW-1133">Transmembrane helix</keyword>
<comment type="subcellular location">
    <subcellularLocation>
        <location evidence="1 4">Archaeal flagellum</location>
    </subcellularLocation>
</comment>
<organism evidence="6 7">
    <name type="scientific">Candidatus Methanoperedens nitratireducens</name>
    <dbReference type="NCBI Taxonomy" id="1392998"/>
    <lineage>
        <taxon>Archaea</taxon>
        <taxon>Methanobacteriati</taxon>
        <taxon>Methanobacteriota</taxon>
        <taxon>Stenosarchaea group</taxon>
        <taxon>Methanomicrobia</taxon>
        <taxon>Methanosarcinales</taxon>
        <taxon>ANME-2 cluster</taxon>
        <taxon>Candidatus Methanoperedentaceae</taxon>
        <taxon>Candidatus Methanoperedens</taxon>
    </lineage>
</organism>
<dbReference type="RefSeq" id="WP_052368972.1">
    <property type="nucleotide sequence ID" value="NZ_JMIY01000007.1"/>
</dbReference>
<comment type="function">
    <text evidence="4">Flagellin is the subunit protein which polymerizes to form the filaments of archaeal flagella.</text>
</comment>
<keyword evidence="7" id="KW-1185">Reference proteome</keyword>
<name>A0A062V176_9EURY</name>
<evidence type="ECO:0000256" key="2">
    <source>
        <dbReference type="ARBA" id="ARBA00010256"/>
    </source>
</evidence>
<evidence type="ECO:0000256" key="4">
    <source>
        <dbReference type="RuleBase" id="RU361282"/>
    </source>
</evidence>
<evidence type="ECO:0000256" key="5">
    <source>
        <dbReference type="SAM" id="Phobius"/>
    </source>
</evidence>
<evidence type="ECO:0000256" key="3">
    <source>
        <dbReference type="ARBA" id="ARBA00022440"/>
    </source>
</evidence>
<keyword evidence="6" id="KW-0966">Cell projection</keyword>
<dbReference type="NCBIfam" id="TIGR02537">
    <property type="entry name" value="arch_flag_Nterm"/>
    <property type="match status" value="1"/>
</dbReference>
<evidence type="ECO:0000313" key="6">
    <source>
        <dbReference type="EMBL" id="KCZ71137.1"/>
    </source>
</evidence>
<proteinExistence type="inferred from homology"/>
<dbReference type="OrthoDB" id="102632at2157"/>
<reference evidence="6 7" key="1">
    <citation type="journal article" date="2013" name="Nature">
        <title>Anaerobic oxidation of methane coupled to nitrate reduction in a novel archaeal lineage.</title>
        <authorList>
            <person name="Haroon M.F."/>
            <person name="Hu S."/>
            <person name="Shi Y."/>
            <person name="Imelfort M."/>
            <person name="Keller J."/>
            <person name="Hugenholtz P."/>
            <person name="Yuan Z."/>
            <person name="Tyson G.W."/>
        </authorList>
    </citation>
    <scope>NUCLEOTIDE SEQUENCE [LARGE SCALE GENOMIC DNA]</scope>
    <source>
        <strain evidence="6 7">ANME-2d</strain>
    </source>
</reference>
<comment type="similarity">
    <text evidence="2 4">Belongs to the archaeal flagellin family.</text>
</comment>
<keyword evidence="3 4" id="KW-0974">Archaeal flagellum</keyword>
<dbReference type="InterPro" id="IPR013373">
    <property type="entry name" value="Flagellin/pilin_N_arc"/>
</dbReference>
<keyword evidence="6" id="KW-0969">Cilium</keyword>
<dbReference type="PANTHER" id="PTHR35903">
    <property type="entry name" value="FLAGELLIN B1"/>
    <property type="match status" value="1"/>
</dbReference>
<feature type="transmembrane region" description="Helical" evidence="5">
    <location>
        <begin position="12"/>
        <end position="36"/>
    </location>
</feature>
<evidence type="ECO:0000256" key="1">
    <source>
        <dbReference type="ARBA" id="ARBA00004618"/>
    </source>
</evidence>
<accession>A0A062V176</accession>
<dbReference type="GO" id="GO:0097589">
    <property type="term" value="C:archaeal-type flagellum"/>
    <property type="evidence" value="ECO:0007669"/>
    <property type="project" value="UniProtKB-SubCell"/>
</dbReference>
<comment type="caution">
    <text evidence="6">The sequence shown here is derived from an EMBL/GenBank/DDBJ whole genome shotgun (WGS) entry which is preliminary data.</text>
</comment>
<keyword evidence="5" id="KW-0472">Membrane</keyword>
<gene>
    <name evidence="6" type="ORF">ANME2D_03169</name>
</gene>
<dbReference type="InterPro" id="IPR002774">
    <property type="entry name" value="Flagellin_arc-type"/>
</dbReference>